<keyword evidence="2 3" id="KW-0802">TPR repeat</keyword>
<dbReference type="PANTHER" id="PTHR45586:SF1">
    <property type="entry name" value="LIPOPOLYSACCHARIDE ASSEMBLY PROTEIN B"/>
    <property type="match status" value="1"/>
</dbReference>
<dbReference type="Pfam" id="PF13176">
    <property type="entry name" value="TPR_7"/>
    <property type="match status" value="1"/>
</dbReference>
<evidence type="ECO:0000256" key="3">
    <source>
        <dbReference type="PROSITE-ProRule" id="PRU00339"/>
    </source>
</evidence>
<evidence type="ECO:0000256" key="4">
    <source>
        <dbReference type="SAM" id="Coils"/>
    </source>
</evidence>
<dbReference type="Gene3D" id="1.25.40.10">
    <property type="entry name" value="Tetratricopeptide repeat domain"/>
    <property type="match status" value="2"/>
</dbReference>
<comment type="caution">
    <text evidence="5">The sequence shown here is derived from an EMBL/GenBank/DDBJ whole genome shotgun (WGS) entry which is preliminary data.</text>
</comment>
<name>A0A0R2FNB2_9LACO</name>
<dbReference type="InterPro" id="IPR011990">
    <property type="entry name" value="TPR-like_helical_dom_sf"/>
</dbReference>
<dbReference type="PROSITE" id="PS50005">
    <property type="entry name" value="TPR"/>
    <property type="match status" value="2"/>
</dbReference>
<evidence type="ECO:0000313" key="6">
    <source>
        <dbReference type="Proteomes" id="UP000051727"/>
    </source>
</evidence>
<dbReference type="PATRIC" id="fig|1618.3.peg.2389"/>
<dbReference type="SUPFAM" id="SSF48452">
    <property type="entry name" value="TPR-like"/>
    <property type="match status" value="2"/>
</dbReference>
<dbReference type="SMART" id="SM00028">
    <property type="entry name" value="TPR"/>
    <property type="match status" value="8"/>
</dbReference>
<evidence type="ECO:0000313" key="5">
    <source>
        <dbReference type="EMBL" id="KRN30073.1"/>
    </source>
</evidence>
<dbReference type="AlphaFoldDB" id="A0A0R2FNB2"/>
<protein>
    <submittedName>
        <fullName evidence="5">Uncharacterized protein</fullName>
    </submittedName>
</protein>
<dbReference type="InterPro" id="IPR019734">
    <property type="entry name" value="TPR_rpt"/>
</dbReference>
<proteinExistence type="predicted"/>
<dbReference type="EMBL" id="JQAR01000009">
    <property type="protein sequence ID" value="KRN30073.1"/>
    <property type="molecule type" value="Genomic_DNA"/>
</dbReference>
<dbReference type="Proteomes" id="UP000051727">
    <property type="component" value="Unassembled WGS sequence"/>
</dbReference>
<sequence length="427" mass="49001">MKKGEFMNHYEGVINLIEEGNIEKATQVFEQVLKEADPDDIYSLAEELYMLGFSDFAKKAYKSLLVKFPDEDILRVQLADLAVSDGHDDEALEYLSAVKPDSDAYVNSLLVAADLYQTQGLLEVSENKLLEALKIAPNEEAVIFGLAEFYFNTKKFGKAIELYLTLVKLGFTQLAGVSMVQRLGQAYAEVGKFEQALGYFEQLEDEQISPDTRFQIAFTQLQVKNYEDAIENFKKLKKDNKDYTTLYPFLATAYEQMGFLQDALETLQEGLRVDQYNIKLYEKASSISLKLQQPEEAQEYLEKALELEPDSLTLVIELSNLLVSRQKYQETIDFLSSFVQNDEIDPQIYWNLGKSYGALDNDELALKYYQAASRVYDDNPTFLREFAILNRRVGNLEEARQNVALYLKLVPDDLEMQNFEDELLEDF</sequence>
<dbReference type="STRING" id="1618.IV36_GL002325"/>
<feature type="coiled-coil region" evidence="4">
    <location>
        <begin position="216"/>
        <end position="246"/>
    </location>
</feature>
<dbReference type="Pfam" id="PF13429">
    <property type="entry name" value="TPR_15"/>
    <property type="match status" value="1"/>
</dbReference>
<keyword evidence="4" id="KW-0175">Coiled coil</keyword>
<feature type="repeat" description="TPR" evidence="3">
    <location>
        <begin position="278"/>
        <end position="311"/>
    </location>
</feature>
<evidence type="ECO:0000256" key="1">
    <source>
        <dbReference type="ARBA" id="ARBA00022737"/>
    </source>
</evidence>
<dbReference type="InterPro" id="IPR051012">
    <property type="entry name" value="CellSynth/LPSAsmb/PSIAsmb"/>
</dbReference>
<dbReference type="PANTHER" id="PTHR45586">
    <property type="entry name" value="TPR REPEAT-CONTAINING PROTEIN PA4667"/>
    <property type="match status" value="1"/>
</dbReference>
<gene>
    <name evidence="5" type="ORF">IV36_GL002325</name>
</gene>
<evidence type="ECO:0000256" key="2">
    <source>
        <dbReference type="ARBA" id="ARBA00022803"/>
    </source>
</evidence>
<accession>A0A0R2FNB2</accession>
<feature type="repeat" description="TPR" evidence="3">
    <location>
        <begin position="346"/>
        <end position="379"/>
    </location>
</feature>
<reference evidence="5 6" key="1">
    <citation type="journal article" date="2015" name="Genome Announc.">
        <title>Expanding the biotechnology potential of lactobacilli through comparative genomics of 213 strains and associated genera.</title>
        <authorList>
            <person name="Sun Z."/>
            <person name="Harris H.M."/>
            <person name="McCann A."/>
            <person name="Guo C."/>
            <person name="Argimon S."/>
            <person name="Zhang W."/>
            <person name="Yang X."/>
            <person name="Jeffery I.B."/>
            <person name="Cooney J.C."/>
            <person name="Kagawa T.F."/>
            <person name="Liu W."/>
            <person name="Song Y."/>
            <person name="Salvetti E."/>
            <person name="Wrobel A."/>
            <person name="Rasinkangas P."/>
            <person name="Parkhill J."/>
            <person name="Rea M.C."/>
            <person name="O'Sullivan O."/>
            <person name="Ritari J."/>
            <person name="Douillard F.P."/>
            <person name="Paul Ross R."/>
            <person name="Yang R."/>
            <person name="Briner A.E."/>
            <person name="Felis G.E."/>
            <person name="de Vos W.M."/>
            <person name="Barrangou R."/>
            <person name="Klaenhammer T.R."/>
            <person name="Caufield P.W."/>
            <person name="Cui Y."/>
            <person name="Zhang H."/>
            <person name="O'Toole P.W."/>
        </authorList>
    </citation>
    <scope>NUCLEOTIDE SEQUENCE [LARGE SCALE GENOMIC DNA]</scope>
    <source>
        <strain evidence="5 6">ATCC 27304</strain>
    </source>
</reference>
<organism evidence="5 6">
    <name type="scientific">Liquorilactobacillus mali</name>
    <dbReference type="NCBI Taxonomy" id="1618"/>
    <lineage>
        <taxon>Bacteria</taxon>
        <taxon>Bacillati</taxon>
        <taxon>Bacillota</taxon>
        <taxon>Bacilli</taxon>
        <taxon>Lactobacillales</taxon>
        <taxon>Lactobacillaceae</taxon>
        <taxon>Liquorilactobacillus</taxon>
    </lineage>
</organism>
<keyword evidence="1" id="KW-0677">Repeat</keyword>